<feature type="compositionally biased region" description="Polar residues" evidence="1">
    <location>
        <begin position="325"/>
        <end position="345"/>
    </location>
</feature>
<evidence type="ECO:0000313" key="4">
    <source>
        <dbReference type="Proteomes" id="UP001149165"/>
    </source>
</evidence>
<feature type="compositionally biased region" description="Basic and acidic residues" evidence="1">
    <location>
        <begin position="52"/>
        <end position="65"/>
    </location>
</feature>
<feature type="compositionally biased region" description="Basic and acidic residues" evidence="1">
    <location>
        <begin position="423"/>
        <end position="433"/>
    </location>
</feature>
<evidence type="ECO:0000256" key="1">
    <source>
        <dbReference type="SAM" id="MobiDB-lite"/>
    </source>
</evidence>
<feature type="compositionally biased region" description="Basic and acidic residues" evidence="1">
    <location>
        <begin position="210"/>
        <end position="224"/>
    </location>
</feature>
<keyword evidence="4" id="KW-1185">Reference proteome</keyword>
<comment type="caution">
    <text evidence="3">The sequence shown here is derived from an EMBL/GenBank/DDBJ whole genome shotgun (WGS) entry which is preliminary data.</text>
</comment>
<gene>
    <name evidence="3" type="ORF">N7456_004810</name>
</gene>
<reference evidence="3" key="2">
    <citation type="journal article" date="2023" name="IMA Fungus">
        <title>Comparative genomic study of the Penicillium genus elucidates a diverse pangenome and 15 lateral gene transfer events.</title>
        <authorList>
            <person name="Petersen C."/>
            <person name="Sorensen T."/>
            <person name="Nielsen M.R."/>
            <person name="Sondergaard T.E."/>
            <person name="Sorensen J.L."/>
            <person name="Fitzpatrick D.A."/>
            <person name="Frisvad J.C."/>
            <person name="Nielsen K.L."/>
        </authorList>
    </citation>
    <scope>NUCLEOTIDE SEQUENCE</scope>
    <source>
        <strain evidence="3">IBT 30069</strain>
    </source>
</reference>
<dbReference type="AlphaFoldDB" id="A0A9W9KIY4"/>
<keyword evidence="2" id="KW-0812">Transmembrane</keyword>
<dbReference type="OrthoDB" id="4365276at2759"/>
<keyword evidence="2" id="KW-0472">Membrane</keyword>
<accession>A0A9W9KIY4</accession>
<feature type="compositionally biased region" description="Low complexity" evidence="1">
    <location>
        <begin position="377"/>
        <end position="389"/>
    </location>
</feature>
<sequence>MQGNVMVALMIGILLAVAIVGWIVFCWYQRHVNLAVRVSQAHAKVNANVVRDREHAGHSRHDIERGIPLQPPKYTQRGWTRASTRVRSRDRIVREASYHLMKGTKPGRPAPLTQIIQGSLNNQHEHYRRSTRGLRSEKNSPQRSKTSRLSPRADFWRQKQEQEKYDRLHTGDPYEEEGRRNDERDQSRGNRQSPDKHSSRNRWQQGQENGNHENDDTRKNEDGYQRYQSGSHRRSRNAGTSPSKRSHFEQPDNNSQRNERNDTNSPKKGSNYERRNNHQQKEERYGDTNSNEKNDRQGDDQPTRNNNGDFNQQNDNQAYHENDGDFSQQNDNQAYHDNAWGNDNNGDVAWQGEDQRNSDNNECNQGNSGNEEGYWKNNDNWNNQNNSPNKPRSARNSAAPVSQKGRHGSSTRRGDQNGNSESGQREQHREKSHNGNSNKYWGNKRGNNSPRSRHNNSQSRSARPHVSADGNQYGGGSLKAGSQAGDQVGVTNEDGLERPQW</sequence>
<evidence type="ECO:0000256" key="2">
    <source>
        <dbReference type="SAM" id="Phobius"/>
    </source>
</evidence>
<reference evidence="3" key="1">
    <citation type="submission" date="2022-11" db="EMBL/GenBank/DDBJ databases">
        <authorList>
            <person name="Petersen C."/>
        </authorList>
    </citation>
    <scope>NUCLEOTIDE SEQUENCE</scope>
    <source>
        <strain evidence="3">IBT 30069</strain>
    </source>
</reference>
<name>A0A9W9KIY4_9EURO</name>
<dbReference type="EMBL" id="JAPQKH010000003">
    <property type="protein sequence ID" value="KAJ5108135.1"/>
    <property type="molecule type" value="Genomic_DNA"/>
</dbReference>
<feature type="compositionally biased region" description="Basic and acidic residues" evidence="1">
    <location>
        <begin position="270"/>
        <end position="302"/>
    </location>
</feature>
<organism evidence="3 4">
    <name type="scientific">Penicillium angulare</name>
    <dbReference type="NCBI Taxonomy" id="116970"/>
    <lineage>
        <taxon>Eukaryota</taxon>
        <taxon>Fungi</taxon>
        <taxon>Dikarya</taxon>
        <taxon>Ascomycota</taxon>
        <taxon>Pezizomycotina</taxon>
        <taxon>Eurotiomycetes</taxon>
        <taxon>Eurotiomycetidae</taxon>
        <taxon>Eurotiales</taxon>
        <taxon>Aspergillaceae</taxon>
        <taxon>Penicillium</taxon>
    </lineage>
</organism>
<feature type="region of interest" description="Disordered" evidence="1">
    <location>
        <begin position="120"/>
        <end position="501"/>
    </location>
</feature>
<feature type="transmembrane region" description="Helical" evidence="2">
    <location>
        <begin position="6"/>
        <end position="28"/>
    </location>
</feature>
<evidence type="ECO:0000313" key="3">
    <source>
        <dbReference type="EMBL" id="KAJ5108135.1"/>
    </source>
</evidence>
<protein>
    <submittedName>
        <fullName evidence="3">Uncharacterized protein</fullName>
    </submittedName>
</protein>
<feature type="compositionally biased region" description="Basic and acidic residues" evidence="1">
    <location>
        <begin position="154"/>
        <end position="198"/>
    </location>
</feature>
<proteinExistence type="predicted"/>
<feature type="region of interest" description="Disordered" evidence="1">
    <location>
        <begin position="52"/>
        <end position="86"/>
    </location>
</feature>
<keyword evidence="2" id="KW-1133">Transmembrane helix</keyword>
<feature type="compositionally biased region" description="Low complexity" evidence="1">
    <location>
        <begin position="305"/>
        <end position="317"/>
    </location>
</feature>
<feature type="compositionally biased region" description="Polar residues" evidence="1">
    <location>
        <begin position="360"/>
        <end position="370"/>
    </location>
</feature>
<dbReference type="Proteomes" id="UP001149165">
    <property type="component" value="Unassembled WGS sequence"/>
</dbReference>
<feature type="compositionally biased region" description="Polar residues" evidence="1">
    <location>
        <begin position="434"/>
        <end position="461"/>
    </location>
</feature>